<dbReference type="AlphaFoldDB" id="A0A382PEW6"/>
<proteinExistence type="predicted"/>
<accession>A0A382PEW6</accession>
<dbReference type="Pfam" id="PF02515">
    <property type="entry name" value="CoA_transf_3"/>
    <property type="match status" value="1"/>
</dbReference>
<dbReference type="SUPFAM" id="SSF89796">
    <property type="entry name" value="CoA-transferase family III (CaiB/BaiF)"/>
    <property type="match status" value="1"/>
</dbReference>
<dbReference type="InterPro" id="IPR044855">
    <property type="entry name" value="CoA-Trfase_III_dom3_sf"/>
</dbReference>
<organism evidence="2">
    <name type="scientific">marine metagenome</name>
    <dbReference type="NCBI Taxonomy" id="408172"/>
    <lineage>
        <taxon>unclassified sequences</taxon>
        <taxon>metagenomes</taxon>
        <taxon>ecological metagenomes</taxon>
    </lineage>
</organism>
<protein>
    <recommendedName>
        <fullName evidence="3">CoA transferase</fullName>
    </recommendedName>
</protein>
<evidence type="ECO:0000313" key="2">
    <source>
        <dbReference type="EMBL" id="SVC71939.1"/>
    </source>
</evidence>
<evidence type="ECO:0000256" key="1">
    <source>
        <dbReference type="ARBA" id="ARBA00022679"/>
    </source>
</evidence>
<dbReference type="GO" id="GO:0008410">
    <property type="term" value="F:CoA-transferase activity"/>
    <property type="evidence" value="ECO:0007669"/>
    <property type="project" value="TreeGrafter"/>
</dbReference>
<name>A0A382PEW6_9ZZZZ</name>
<dbReference type="Gene3D" id="3.30.1540.10">
    <property type="entry name" value="formyl-coa transferase, domain 3"/>
    <property type="match status" value="1"/>
</dbReference>
<dbReference type="InterPro" id="IPR003673">
    <property type="entry name" value="CoA-Trfase_fam_III"/>
</dbReference>
<dbReference type="Gene3D" id="3.40.50.10540">
    <property type="entry name" value="Crotonobetainyl-coa:carnitine coa-transferase, domain 1"/>
    <property type="match status" value="1"/>
</dbReference>
<keyword evidence="1" id="KW-0808">Transferase</keyword>
<dbReference type="PANTHER" id="PTHR48207">
    <property type="entry name" value="SUCCINATE--HYDROXYMETHYLGLUTARATE COA-TRANSFERASE"/>
    <property type="match status" value="1"/>
</dbReference>
<dbReference type="InterPro" id="IPR050483">
    <property type="entry name" value="CoA-transferase_III_domain"/>
</dbReference>
<gene>
    <name evidence="2" type="ORF">METZ01_LOCUS324793</name>
</gene>
<evidence type="ECO:0008006" key="3">
    <source>
        <dbReference type="Google" id="ProtNLM"/>
    </source>
</evidence>
<feature type="non-terminal residue" evidence="2">
    <location>
        <position position="255"/>
    </location>
</feature>
<dbReference type="PANTHER" id="PTHR48207:SF3">
    <property type="entry name" value="SUCCINATE--HYDROXYMETHYLGLUTARATE COA-TRANSFERASE"/>
    <property type="match status" value="1"/>
</dbReference>
<dbReference type="EMBL" id="UINC01106932">
    <property type="protein sequence ID" value="SVC71939.1"/>
    <property type="molecule type" value="Genomic_DNA"/>
</dbReference>
<sequence>MLDSPYKHIAKAILMQEQPLSGVTVLDFGQVYNGPYCGFLLAQAGARVIKVESLIGETLRSRGAKSTASYPFAILNVNKESITLNIKSAQGQALLKQLVTQVDVVLENFAPGTMAKYGIGADQLRACNPQLIYASSTGYGNAPGPYRDYLGMDITLQAMTGVMSITGEEHSTPLKTAAAFADFIAGTHLYGGIVTALFARERSFEGASVDISMQDCVFPTLATALGSFYLHGEPPKRAGNRHPGRSLAPYNVYVA</sequence>
<dbReference type="InterPro" id="IPR023606">
    <property type="entry name" value="CoA-Trfase_III_dom_1_sf"/>
</dbReference>
<reference evidence="2" key="1">
    <citation type="submission" date="2018-05" db="EMBL/GenBank/DDBJ databases">
        <authorList>
            <person name="Lanie J.A."/>
            <person name="Ng W.-L."/>
            <person name="Kazmierczak K.M."/>
            <person name="Andrzejewski T.M."/>
            <person name="Davidsen T.M."/>
            <person name="Wayne K.J."/>
            <person name="Tettelin H."/>
            <person name="Glass J.I."/>
            <person name="Rusch D."/>
            <person name="Podicherti R."/>
            <person name="Tsui H.-C.T."/>
            <person name="Winkler M.E."/>
        </authorList>
    </citation>
    <scope>NUCLEOTIDE SEQUENCE</scope>
</reference>